<protein>
    <recommendedName>
        <fullName evidence="6">Pentatricopeptide repeat-containing protein</fullName>
    </recommendedName>
</protein>
<dbReference type="InterPro" id="IPR046960">
    <property type="entry name" value="PPR_At4g14850-like_plant"/>
</dbReference>
<dbReference type="Pfam" id="PF20431">
    <property type="entry name" value="E_motif"/>
    <property type="match status" value="1"/>
</dbReference>
<dbReference type="Pfam" id="PF01535">
    <property type="entry name" value="PPR"/>
    <property type="match status" value="4"/>
</dbReference>
<feature type="repeat" description="PPR" evidence="3">
    <location>
        <begin position="123"/>
        <end position="157"/>
    </location>
</feature>
<accession>A0A4S4EP77</accession>
<evidence type="ECO:0008006" key="6">
    <source>
        <dbReference type="Google" id="ProtNLM"/>
    </source>
</evidence>
<dbReference type="FunFam" id="1.25.40.10:FF:000797">
    <property type="entry name" value="Pentatricopeptide repeat-containing protein chloroplastic"/>
    <property type="match status" value="1"/>
</dbReference>
<dbReference type="InterPro" id="IPR046848">
    <property type="entry name" value="E_motif"/>
</dbReference>
<dbReference type="GO" id="GO:0003723">
    <property type="term" value="F:RNA binding"/>
    <property type="evidence" value="ECO:0007669"/>
    <property type="project" value="InterPro"/>
</dbReference>
<dbReference type="Gene3D" id="1.25.40.10">
    <property type="entry name" value="Tetratricopeptide repeat domain"/>
    <property type="match status" value="4"/>
</dbReference>
<feature type="repeat" description="PPR" evidence="3">
    <location>
        <begin position="22"/>
        <end position="56"/>
    </location>
</feature>
<dbReference type="FunFam" id="1.25.40.10:FF:000205">
    <property type="entry name" value="Pentatricopeptide repeat-containing protein, mitochondrial"/>
    <property type="match status" value="1"/>
</dbReference>
<dbReference type="PANTHER" id="PTHR47926:SF428">
    <property type="entry name" value="(WILD MALAYSIAN BANANA) HYPOTHETICAL PROTEIN"/>
    <property type="match status" value="1"/>
</dbReference>
<dbReference type="GO" id="GO:0009451">
    <property type="term" value="P:RNA modification"/>
    <property type="evidence" value="ECO:0007669"/>
    <property type="project" value="InterPro"/>
</dbReference>
<reference evidence="4 5" key="1">
    <citation type="journal article" date="2018" name="Proc. Natl. Acad. Sci. U.S.A.">
        <title>Draft genome sequence of Camellia sinensis var. sinensis provides insights into the evolution of the tea genome and tea quality.</title>
        <authorList>
            <person name="Wei C."/>
            <person name="Yang H."/>
            <person name="Wang S."/>
            <person name="Zhao J."/>
            <person name="Liu C."/>
            <person name="Gao L."/>
            <person name="Xia E."/>
            <person name="Lu Y."/>
            <person name="Tai Y."/>
            <person name="She G."/>
            <person name="Sun J."/>
            <person name="Cao H."/>
            <person name="Tong W."/>
            <person name="Gao Q."/>
            <person name="Li Y."/>
            <person name="Deng W."/>
            <person name="Jiang X."/>
            <person name="Wang W."/>
            <person name="Chen Q."/>
            <person name="Zhang S."/>
            <person name="Li H."/>
            <person name="Wu J."/>
            <person name="Wang P."/>
            <person name="Li P."/>
            <person name="Shi C."/>
            <person name="Zheng F."/>
            <person name="Jian J."/>
            <person name="Huang B."/>
            <person name="Shan D."/>
            <person name="Shi M."/>
            <person name="Fang C."/>
            <person name="Yue Y."/>
            <person name="Li F."/>
            <person name="Li D."/>
            <person name="Wei S."/>
            <person name="Han B."/>
            <person name="Jiang C."/>
            <person name="Yin Y."/>
            <person name="Xia T."/>
            <person name="Zhang Z."/>
            <person name="Bennetzen J.L."/>
            <person name="Zhao S."/>
            <person name="Wan X."/>
        </authorList>
    </citation>
    <scope>NUCLEOTIDE SEQUENCE [LARGE SCALE GENOMIC DNA]</scope>
    <source>
        <strain evidence="5">cv. Shuchazao</strain>
        <tissue evidence="4">Leaf</tissue>
    </source>
</reference>
<evidence type="ECO:0000313" key="5">
    <source>
        <dbReference type="Proteomes" id="UP000306102"/>
    </source>
</evidence>
<comment type="similarity">
    <text evidence="2">Belongs to the PPR family. PCMP-E subfamily.</text>
</comment>
<evidence type="ECO:0000256" key="1">
    <source>
        <dbReference type="ARBA" id="ARBA00022737"/>
    </source>
</evidence>
<dbReference type="PROSITE" id="PS51375">
    <property type="entry name" value="PPR"/>
    <property type="match status" value="3"/>
</dbReference>
<dbReference type="Pfam" id="PF13041">
    <property type="entry name" value="PPR_2"/>
    <property type="match status" value="2"/>
</dbReference>
<keyword evidence="1" id="KW-0677">Repeat</keyword>
<dbReference type="PANTHER" id="PTHR47926">
    <property type="entry name" value="PENTATRICOPEPTIDE REPEAT-CONTAINING PROTEIN"/>
    <property type="match status" value="1"/>
</dbReference>
<name>A0A4S4EP77_CAMSN</name>
<dbReference type="FunFam" id="1.25.40.10:FF:000196">
    <property type="entry name" value="Pentatricopeptide repeat-containing protein At4g14850"/>
    <property type="match status" value="1"/>
</dbReference>
<dbReference type="EMBL" id="SDRB02003002">
    <property type="protein sequence ID" value="THG18523.1"/>
    <property type="molecule type" value="Genomic_DNA"/>
</dbReference>
<evidence type="ECO:0000256" key="2">
    <source>
        <dbReference type="ARBA" id="ARBA00061659"/>
    </source>
</evidence>
<proteinExistence type="inferred from homology"/>
<feature type="repeat" description="PPR" evidence="3">
    <location>
        <begin position="193"/>
        <end position="227"/>
    </location>
</feature>
<organism evidence="4 5">
    <name type="scientific">Camellia sinensis var. sinensis</name>
    <name type="common">China tea</name>
    <dbReference type="NCBI Taxonomy" id="542762"/>
    <lineage>
        <taxon>Eukaryota</taxon>
        <taxon>Viridiplantae</taxon>
        <taxon>Streptophyta</taxon>
        <taxon>Embryophyta</taxon>
        <taxon>Tracheophyta</taxon>
        <taxon>Spermatophyta</taxon>
        <taxon>Magnoliopsida</taxon>
        <taxon>eudicotyledons</taxon>
        <taxon>Gunneridae</taxon>
        <taxon>Pentapetalae</taxon>
        <taxon>asterids</taxon>
        <taxon>Ericales</taxon>
        <taxon>Theaceae</taxon>
        <taxon>Camellia</taxon>
    </lineage>
</organism>
<dbReference type="NCBIfam" id="TIGR00756">
    <property type="entry name" value="PPR"/>
    <property type="match status" value="3"/>
</dbReference>
<gene>
    <name evidence="4" type="ORF">TEA_015221</name>
</gene>
<dbReference type="Proteomes" id="UP000306102">
    <property type="component" value="Unassembled WGS sequence"/>
</dbReference>
<comment type="caution">
    <text evidence="4">The sequence shown here is derived from an EMBL/GenBank/DDBJ whole genome shotgun (WGS) entry which is preliminary data.</text>
</comment>
<evidence type="ECO:0000256" key="3">
    <source>
        <dbReference type="PROSITE-ProRule" id="PRU00708"/>
    </source>
</evidence>
<dbReference type="InterPro" id="IPR002885">
    <property type="entry name" value="PPR_rpt"/>
</dbReference>
<evidence type="ECO:0000313" key="4">
    <source>
        <dbReference type="EMBL" id="THG18523.1"/>
    </source>
</evidence>
<keyword evidence="5" id="KW-1185">Reference proteome</keyword>
<dbReference type="InterPro" id="IPR011990">
    <property type="entry name" value="TPR-like_helical_dom_sf"/>
</dbReference>
<sequence>MYSGPGEMDSAKKVFDEMPRRDLVTWNALIFCYSKCGIGHVGVELFRQMGIEGVISDGYTYAIVLNEFASRSLVFGAMQVHSLILRCGICLDRFISNSLLNLYSKCGFIASAMLLFEEMPNPDVVSWTSIISGLSHCGCVSKAFWLFHKMRVANVEPNSFTFGALFGACANSSAFQKGKQFHGLVLKIGLEANVVVASAMVNTYSKCGEMDNAFRVFQTMPERDIASWNGIICGFAQNGEAMKALKLYDELHSGLVKEGYDYFNDMIHRYMIKPEAEHYTCMLDLLARAGLLQEAEALMKALPFKPDVVMLNSMLGACKLHRNLEMARHVAKRLYVDEPWNSSNYVLLSNLYADIGRRSEAIEVREVMDDRGVQKILGLSWVEIGSCMHSFVAADKLHPCIESICDVLQRLSLQMQESYQNEFSFPLN</sequence>
<dbReference type="GO" id="GO:0005739">
    <property type="term" value="C:mitochondrion"/>
    <property type="evidence" value="ECO:0007669"/>
    <property type="project" value="UniProtKB-ARBA"/>
</dbReference>
<dbReference type="AlphaFoldDB" id="A0A4S4EP77"/>